<proteinExistence type="predicted"/>
<dbReference type="PROSITE" id="PS51257">
    <property type="entry name" value="PROKAR_LIPOPROTEIN"/>
    <property type="match status" value="1"/>
</dbReference>
<protein>
    <recommendedName>
        <fullName evidence="3">YD repeat-containing protein</fullName>
    </recommendedName>
</protein>
<sequence length="361" mass="42149">MKKLITLILISTLLFSCKKDKDEEVIAVTNEPEFSDLSHYNLYGPVKSVEEKSFEIIDGRNSGSLKRETYSEYDFVLEFNQKGQLIREKKFNSTGALHEETIYDGKNQIVDYIQYMNNAVFLTTKHTRDDKGNTIIITRRNPDGSQYDKIVQTFIDSKLVQKRNFDANERLMSKISFTYDEKGNLIKESYYKNTERITNYITYEYDDTNKKLSESYFDSQNNNVSNTKYEYLGDLLVKVESYLPNGELQYSEMKMYDDNNNLTYNKVIDNSIKQVSEEKIGYDSQKNIVSHEFIQNGTTVQSITKGYDDSNRLVETATTSQNGTSKRTLFFETDDKGNWVKKTVLIDKMPVYEIQRVILYY</sequence>
<dbReference type="AlphaFoldDB" id="A0A916Y7A0"/>
<reference evidence="1" key="2">
    <citation type="submission" date="2020-09" db="EMBL/GenBank/DDBJ databases">
        <authorList>
            <person name="Sun Q."/>
            <person name="Zhou Y."/>
        </authorList>
    </citation>
    <scope>NUCLEOTIDE SEQUENCE</scope>
    <source>
        <strain evidence="1">CGMCC 1.12506</strain>
    </source>
</reference>
<evidence type="ECO:0000313" key="2">
    <source>
        <dbReference type="Proteomes" id="UP000625735"/>
    </source>
</evidence>
<reference evidence="1" key="1">
    <citation type="journal article" date="2014" name="Int. J. Syst. Evol. Microbiol.">
        <title>Complete genome sequence of Corynebacterium casei LMG S-19264T (=DSM 44701T), isolated from a smear-ripened cheese.</title>
        <authorList>
            <consortium name="US DOE Joint Genome Institute (JGI-PGF)"/>
            <person name="Walter F."/>
            <person name="Albersmeier A."/>
            <person name="Kalinowski J."/>
            <person name="Ruckert C."/>
        </authorList>
    </citation>
    <scope>NUCLEOTIDE SEQUENCE</scope>
    <source>
        <strain evidence="1">CGMCC 1.12506</strain>
    </source>
</reference>
<dbReference type="EMBL" id="BMFG01000010">
    <property type="protein sequence ID" value="GGD32909.1"/>
    <property type="molecule type" value="Genomic_DNA"/>
</dbReference>
<dbReference type="Gene3D" id="2.180.10.10">
    <property type="entry name" value="RHS repeat-associated core"/>
    <property type="match status" value="1"/>
</dbReference>
<gene>
    <name evidence="1" type="ORF">GCM10011343_23660</name>
</gene>
<name>A0A916Y7A0_9FLAO</name>
<accession>A0A916Y7A0</accession>
<keyword evidence="2" id="KW-1185">Reference proteome</keyword>
<comment type="caution">
    <text evidence="1">The sequence shown here is derived from an EMBL/GenBank/DDBJ whole genome shotgun (WGS) entry which is preliminary data.</text>
</comment>
<dbReference type="Proteomes" id="UP000625735">
    <property type="component" value="Unassembled WGS sequence"/>
</dbReference>
<organism evidence="1 2">
    <name type="scientific">Flavobacterium orientale</name>
    <dbReference type="NCBI Taxonomy" id="1756020"/>
    <lineage>
        <taxon>Bacteria</taxon>
        <taxon>Pseudomonadati</taxon>
        <taxon>Bacteroidota</taxon>
        <taxon>Flavobacteriia</taxon>
        <taxon>Flavobacteriales</taxon>
        <taxon>Flavobacteriaceae</taxon>
        <taxon>Flavobacterium</taxon>
    </lineage>
</organism>
<evidence type="ECO:0008006" key="3">
    <source>
        <dbReference type="Google" id="ProtNLM"/>
    </source>
</evidence>
<evidence type="ECO:0000313" key="1">
    <source>
        <dbReference type="EMBL" id="GGD32909.1"/>
    </source>
</evidence>
<dbReference type="RefSeq" id="WP_188362793.1">
    <property type="nucleotide sequence ID" value="NZ_BMFG01000010.1"/>
</dbReference>